<dbReference type="GeneID" id="97669710"/>
<dbReference type="InterPro" id="IPR029045">
    <property type="entry name" value="ClpP/crotonase-like_dom_sf"/>
</dbReference>
<dbReference type="EMBL" id="CXWC01000010">
    <property type="protein sequence ID" value="CTQ69973.1"/>
    <property type="molecule type" value="Genomic_DNA"/>
</dbReference>
<proteinExistence type="predicted"/>
<dbReference type="Pfam" id="PF00378">
    <property type="entry name" value="ECH_1"/>
    <property type="match status" value="1"/>
</dbReference>
<reference evidence="2" key="1">
    <citation type="submission" date="2015-07" db="EMBL/GenBank/DDBJ databases">
        <authorList>
            <person name="Rodrigo-Torres Lidia"/>
            <person name="Arahal R.David."/>
        </authorList>
    </citation>
    <scope>NUCLEOTIDE SEQUENCE [LARGE SCALE GENOMIC DNA]</scope>
    <source>
        <strain evidence="2">CECT 5096</strain>
    </source>
</reference>
<name>A0A0M6Z5M9_9HYPH</name>
<keyword evidence="2" id="KW-1185">Reference proteome</keyword>
<dbReference type="Proteomes" id="UP000049983">
    <property type="component" value="Unassembled WGS sequence"/>
</dbReference>
<evidence type="ECO:0000313" key="2">
    <source>
        <dbReference type="Proteomes" id="UP000049983"/>
    </source>
</evidence>
<dbReference type="GO" id="GO:0006635">
    <property type="term" value="P:fatty acid beta-oxidation"/>
    <property type="evidence" value="ECO:0007669"/>
    <property type="project" value="TreeGrafter"/>
</dbReference>
<evidence type="ECO:0000313" key="1">
    <source>
        <dbReference type="EMBL" id="CTQ69973.1"/>
    </source>
</evidence>
<dbReference type="SUPFAM" id="SSF52096">
    <property type="entry name" value="ClpP/crotonase"/>
    <property type="match status" value="1"/>
</dbReference>
<dbReference type="CDD" id="cd06558">
    <property type="entry name" value="crotonase-like"/>
    <property type="match status" value="1"/>
</dbReference>
<dbReference type="AlphaFoldDB" id="A0A0M6Z5M9"/>
<dbReference type="Gene3D" id="3.90.226.10">
    <property type="entry name" value="2-enoyl-CoA Hydratase, Chain A, domain 1"/>
    <property type="match status" value="1"/>
</dbReference>
<dbReference type="EC" id="4.2.1.17" evidence="1"/>
<sequence length="259" mass="27834">MSQVTVSVEGATGHLRLSRPEKLNAMDTAMVEELSSCCRQIEHREDIHVVILSGEGKVFSAGGDIDAWSKENAVRFGRHWVRDGHTIFDAIARLRQPVIAVLDGHALGGGLELAACADYRIAETQIQIGQPETGLGIIPGWSGTQRAVRRFGAQVVRRMAVFGETYGAEQALAAGLVDKVVETGLGLQAAREIAAVVLQRGPRATELVKMMINAAEGEERERVIDALAGTVAAQSPELREGLAAFRDKRTPEFGKGDGQ</sequence>
<keyword evidence="1" id="KW-0456">Lyase</keyword>
<dbReference type="PANTHER" id="PTHR11941">
    <property type="entry name" value="ENOYL-COA HYDRATASE-RELATED"/>
    <property type="match status" value="1"/>
</dbReference>
<dbReference type="STRING" id="311410.LA5095_01065"/>
<dbReference type="PANTHER" id="PTHR11941:SF54">
    <property type="entry name" value="ENOYL-COA HYDRATASE, MITOCHONDRIAL"/>
    <property type="match status" value="1"/>
</dbReference>
<protein>
    <submittedName>
        <fullName evidence="1">Putative enoyl-CoA hydratase echA8</fullName>
        <ecNumber evidence="1">4.2.1.17</ecNumber>
    </submittedName>
</protein>
<gene>
    <name evidence="1" type="primary">echA8_3</name>
    <name evidence="1" type="ORF">LA5096_02320</name>
</gene>
<accession>A0A0M6Z5M9</accession>
<organism evidence="1 2">
    <name type="scientific">Roseibium album</name>
    <dbReference type="NCBI Taxonomy" id="311410"/>
    <lineage>
        <taxon>Bacteria</taxon>
        <taxon>Pseudomonadati</taxon>
        <taxon>Pseudomonadota</taxon>
        <taxon>Alphaproteobacteria</taxon>
        <taxon>Hyphomicrobiales</taxon>
        <taxon>Stappiaceae</taxon>
        <taxon>Roseibium</taxon>
    </lineage>
</organism>
<dbReference type="RefSeq" id="WP_055112832.1">
    <property type="nucleotide sequence ID" value="NZ_CXWA01000001.1"/>
</dbReference>
<dbReference type="OrthoDB" id="9775794at2"/>
<dbReference type="InterPro" id="IPR001753">
    <property type="entry name" value="Enoyl-CoA_hydra/iso"/>
</dbReference>
<dbReference type="GO" id="GO:0004300">
    <property type="term" value="F:enoyl-CoA hydratase activity"/>
    <property type="evidence" value="ECO:0007669"/>
    <property type="project" value="UniProtKB-EC"/>
</dbReference>